<dbReference type="Pfam" id="PF00975">
    <property type="entry name" value="Thioesterase"/>
    <property type="match status" value="1"/>
</dbReference>
<evidence type="ECO:0000259" key="52">
    <source>
        <dbReference type="PROSITE" id="PS52019"/>
    </source>
</evidence>
<comment type="pathway">
    <text evidence="1">Lipid metabolism.</text>
</comment>
<dbReference type="Gene3D" id="3.40.50.1820">
    <property type="entry name" value="alpha/beta hydrolase"/>
    <property type="match status" value="1"/>
</dbReference>
<comment type="catalytic activity">
    <reaction evidence="33">
        <text>(2E)-octenoyl-[ACP] + NADPH + H(+) = octanoyl-[ACP] + NADP(+)</text>
        <dbReference type="Rhea" id="RHEA:41848"/>
        <dbReference type="Rhea" id="RHEA-COMP:9635"/>
        <dbReference type="Rhea" id="RHEA-COMP:9636"/>
        <dbReference type="ChEBI" id="CHEBI:15378"/>
        <dbReference type="ChEBI" id="CHEBI:57783"/>
        <dbReference type="ChEBI" id="CHEBI:58349"/>
        <dbReference type="ChEBI" id="CHEBI:78462"/>
        <dbReference type="ChEBI" id="CHEBI:78463"/>
    </reaction>
    <physiologicalReaction direction="left-to-right" evidence="33">
        <dbReference type="Rhea" id="RHEA:41849"/>
    </physiologicalReaction>
</comment>
<dbReference type="PANTHER" id="PTHR43775">
    <property type="entry name" value="FATTY ACID SYNTHASE"/>
    <property type="match status" value="1"/>
</dbReference>
<evidence type="ECO:0000256" key="39">
    <source>
        <dbReference type="ARBA" id="ARBA00048935"/>
    </source>
</evidence>
<dbReference type="InterPro" id="IPR014030">
    <property type="entry name" value="Ketoacyl_synth_N"/>
</dbReference>
<evidence type="ECO:0000256" key="27">
    <source>
        <dbReference type="ARBA" id="ARBA00047897"/>
    </source>
</evidence>
<evidence type="ECO:0000256" key="1">
    <source>
        <dbReference type="ARBA" id="ARBA00005189"/>
    </source>
</evidence>
<dbReference type="PROSITE" id="PS50075">
    <property type="entry name" value="CARRIER"/>
    <property type="match status" value="1"/>
</dbReference>
<evidence type="ECO:0000256" key="3">
    <source>
        <dbReference type="ARBA" id="ARBA00022553"/>
    </source>
</evidence>
<comment type="catalytic activity">
    <reaction evidence="28">
        <text>3-oxobutanoyl-[ACP] + NADPH + H(+) = (3R)-hydroxybutanoyl-[ACP] + NADP(+)</text>
        <dbReference type="Rhea" id="RHEA:41804"/>
        <dbReference type="Rhea" id="RHEA-COMP:9625"/>
        <dbReference type="Rhea" id="RHEA-COMP:9626"/>
        <dbReference type="ChEBI" id="CHEBI:15378"/>
        <dbReference type="ChEBI" id="CHEBI:57783"/>
        <dbReference type="ChEBI" id="CHEBI:58349"/>
        <dbReference type="ChEBI" id="CHEBI:78450"/>
        <dbReference type="ChEBI" id="CHEBI:78451"/>
    </reaction>
    <physiologicalReaction direction="left-to-right" evidence="28">
        <dbReference type="Rhea" id="RHEA:41805"/>
    </physiologicalReaction>
</comment>
<keyword evidence="2" id="KW-0596">Phosphopantetheine</keyword>
<evidence type="ECO:0000256" key="49">
    <source>
        <dbReference type="PROSITE-ProRule" id="PRU01363"/>
    </source>
</evidence>
<evidence type="ECO:0000256" key="45">
    <source>
        <dbReference type="ARBA" id="ARBA00049422"/>
    </source>
</evidence>
<dbReference type="Gene3D" id="3.40.366.10">
    <property type="entry name" value="Malonyl-Coenzyme A Acyl Carrier Protein, domain 2"/>
    <property type="match status" value="1"/>
</dbReference>
<comment type="catalytic activity">
    <reaction evidence="17">
        <text>(3R)-hydroxybutanoyl-[ACP] = (2E)-butenoyl-[ACP] + H2O</text>
        <dbReference type="Rhea" id="RHEA:41808"/>
        <dbReference type="Rhea" id="RHEA-COMP:9626"/>
        <dbReference type="Rhea" id="RHEA-COMP:9627"/>
        <dbReference type="ChEBI" id="CHEBI:15377"/>
        <dbReference type="ChEBI" id="CHEBI:78451"/>
        <dbReference type="ChEBI" id="CHEBI:78453"/>
    </reaction>
    <physiologicalReaction direction="left-to-right" evidence="17">
        <dbReference type="Rhea" id="RHEA:41809"/>
    </physiologicalReaction>
</comment>
<evidence type="ECO:0000256" key="8">
    <source>
        <dbReference type="ARBA" id="ARBA00023268"/>
    </source>
</evidence>
<dbReference type="SUPFAM" id="SSF50129">
    <property type="entry name" value="GroES-like"/>
    <property type="match status" value="1"/>
</dbReference>
<dbReference type="SUPFAM" id="SSF55048">
    <property type="entry name" value="Probable ACP-binding domain of malonyl-CoA ACP transacylase"/>
    <property type="match status" value="1"/>
</dbReference>
<comment type="catalytic activity">
    <reaction evidence="27">
        <text>(2E)-hexenoyl-[ACP] + NADPH + H(+) = hexanoyl-[ACP] + NADP(+)</text>
        <dbReference type="Rhea" id="RHEA:41832"/>
        <dbReference type="Rhea" id="RHEA-COMP:9631"/>
        <dbReference type="Rhea" id="RHEA-COMP:9632"/>
        <dbReference type="ChEBI" id="CHEBI:15378"/>
        <dbReference type="ChEBI" id="CHEBI:57783"/>
        <dbReference type="ChEBI" id="CHEBI:58349"/>
        <dbReference type="ChEBI" id="CHEBI:78458"/>
        <dbReference type="ChEBI" id="CHEBI:78459"/>
    </reaction>
    <physiologicalReaction direction="left-to-right" evidence="27">
        <dbReference type="Rhea" id="RHEA:41833"/>
    </physiologicalReaction>
</comment>
<dbReference type="InterPro" id="IPR029058">
    <property type="entry name" value="AB_hydrolase_fold"/>
</dbReference>
<dbReference type="InterPro" id="IPR016039">
    <property type="entry name" value="Thiolase-like"/>
</dbReference>
<dbReference type="InterPro" id="IPR036291">
    <property type="entry name" value="NAD(P)-bd_dom_sf"/>
</dbReference>
<comment type="catalytic activity">
    <reaction evidence="36">
        <text>a 2,3-saturated acyl-[ACP] + NADP(+) = a (2E)-enoyl-[ACP] + NADPH + H(+)</text>
        <dbReference type="Rhea" id="RHEA:22564"/>
        <dbReference type="Rhea" id="RHEA-COMP:9925"/>
        <dbReference type="Rhea" id="RHEA-COMP:9926"/>
        <dbReference type="ChEBI" id="CHEBI:15378"/>
        <dbReference type="ChEBI" id="CHEBI:57783"/>
        <dbReference type="ChEBI" id="CHEBI:58349"/>
        <dbReference type="ChEBI" id="CHEBI:78784"/>
        <dbReference type="ChEBI" id="CHEBI:78785"/>
        <dbReference type="EC" id="1.3.1.39"/>
    </reaction>
    <physiologicalReaction direction="right-to-left" evidence="36">
        <dbReference type="Rhea" id="RHEA:22566"/>
    </physiologicalReaction>
</comment>
<comment type="catalytic activity">
    <reaction evidence="21">
        <text>a (3R)-hydroxyacyl-[ACP] + NADP(+) = a 3-oxoacyl-[ACP] + NADPH + H(+)</text>
        <dbReference type="Rhea" id="RHEA:17397"/>
        <dbReference type="Rhea" id="RHEA-COMP:9916"/>
        <dbReference type="Rhea" id="RHEA-COMP:9945"/>
        <dbReference type="ChEBI" id="CHEBI:15378"/>
        <dbReference type="ChEBI" id="CHEBI:57783"/>
        <dbReference type="ChEBI" id="CHEBI:58349"/>
        <dbReference type="ChEBI" id="CHEBI:78776"/>
        <dbReference type="ChEBI" id="CHEBI:78827"/>
        <dbReference type="EC" id="1.1.1.100"/>
    </reaction>
    <physiologicalReaction direction="right-to-left" evidence="21">
        <dbReference type="Rhea" id="RHEA:17399"/>
    </physiologicalReaction>
</comment>
<dbReference type="InterPro" id="IPR011032">
    <property type="entry name" value="GroES-like_sf"/>
</dbReference>
<protein>
    <submittedName>
        <fullName evidence="54 55">Fatty acid synthase</fullName>
    </submittedName>
</protein>
<dbReference type="FunFam" id="3.40.50.720:FF:000209">
    <property type="entry name" value="Polyketide synthase Pks12"/>
    <property type="match status" value="1"/>
</dbReference>
<evidence type="ECO:0000256" key="46">
    <source>
        <dbReference type="ARBA" id="ARBA00049449"/>
    </source>
</evidence>
<dbReference type="SUPFAM" id="SSF47336">
    <property type="entry name" value="ACP-like"/>
    <property type="match status" value="1"/>
</dbReference>
<dbReference type="PANTHER" id="PTHR43775:SF23">
    <property type="entry name" value="FATTY ACID SYNTHASE 3"/>
    <property type="match status" value="1"/>
</dbReference>
<comment type="function">
    <text evidence="18">Fatty acid synthetase is a multifunctional enzyme that catalyzes the de novo biosynthesis of long-chain saturated fatty acids starting from acetyl-CoA and malonyl-CoA in the presence of NADPH. This multifunctional protein contains 7 catalytic activities and a site for the binding of the prosthetic group 4'-phosphopantetheine of the acyl carrier protein ([ACP]) domain.</text>
</comment>
<dbReference type="SUPFAM" id="SSF51735">
    <property type="entry name" value="NAD(P)-binding Rossmann-fold domains"/>
    <property type="match status" value="2"/>
</dbReference>
<reference evidence="54 55" key="1">
    <citation type="submission" date="2025-04" db="UniProtKB">
        <authorList>
            <consortium name="RefSeq"/>
        </authorList>
    </citation>
    <scope>IDENTIFICATION</scope>
    <source>
        <strain evidence="54 55">USDA-PBARC FA_bdor</strain>
        <tissue evidence="54 55">Whole organism</tissue>
    </source>
</reference>
<comment type="catalytic activity">
    <reaction evidence="29">
        <text>acetyl-[ACP] + malonyl-[ACP] + H(+) = 3-oxobutanoyl-[ACP] + holo-[ACP] + CO2</text>
        <dbReference type="Rhea" id="RHEA:41800"/>
        <dbReference type="Rhea" id="RHEA-COMP:9621"/>
        <dbReference type="Rhea" id="RHEA-COMP:9623"/>
        <dbReference type="Rhea" id="RHEA-COMP:9625"/>
        <dbReference type="Rhea" id="RHEA-COMP:9685"/>
        <dbReference type="ChEBI" id="CHEBI:15378"/>
        <dbReference type="ChEBI" id="CHEBI:16526"/>
        <dbReference type="ChEBI" id="CHEBI:64479"/>
        <dbReference type="ChEBI" id="CHEBI:78446"/>
        <dbReference type="ChEBI" id="CHEBI:78449"/>
        <dbReference type="ChEBI" id="CHEBI:78450"/>
    </reaction>
    <physiologicalReaction direction="left-to-right" evidence="29">
        <dbReference type="Rhea" id="RHEA:41801"/>
    </physiologicalReaction>
</comment>
<evidence type="ECO:0000256" key="38">
    <source>
        <dbReference type="ARBA" id="ARBA00048704"/>
    </source>
</evidence>
<dbReference type="Pfam" id="PF00550">
    <property type="entry name" value="PP-binding"/>
    <property type="match status" value="1"/>
</dbReference>
<accession>A0A9R1TA65</accession>
<evidence type="ECO:0000256" key="35">
    <source>
        <dbReference type="ARBA" id="ARBA00048571"/>
    </source>
</evidence>
<gene>
    <name evidence="54 55" type="primary">LOC105267945</name>
</gene>
<dbReference type="SMART" id="SM00827">
    <property type="entry name" value="PKS_AT"/>
    <property type="match status" value="1"/>
</dbReference>
<comment type="catalytic activity">
    <reaction evidence="14">
        <text>(3R)-hydroxytetradecanoyl-[ACP] = (2E)-tetradecenoyl-[ACP] + H2O</text>
        <dbReference type="Rhea" id="RHEA:41892"/>
        <dbReference type="Rhea" id="RHEA-COMP:9646"/>
        <dbReference type="Rhea" id="RHEA-COMP:9647"/>
        <dbReference type="ChEBI" id="CHEBI:15377"/>
        <dbReference type="ChEBI" id="CHEBI:78474"/>
        <dbReference type="ChEBI" id="CHEBI:78475"/>
    </reaction>
    <physiologicalReaction direction="left-to-right" evidence="14">
        <dbReference type="Rhea" id="RHEA:41893"/>
    </physiologicalReaction>
</comment>
<evidence type="ECO:0000256" key="9">
    <source>
        <dbReference type="ARBA" id="ARBA00023332"/>
    </source>
</evidence>
<evidence type="ECO:0000313" key="53">
    <source>
        <dbReference type="Proteomes" id="UP000694866"/>
    </source>
</evidence>
<dbReference type="GO" id="GO:0031177">
    <property type="term" value="F:phosphopantetheine binding"/>
    <property type="evidence" value="ECO:0007669"/>
    <property type="project" value="InterPro"/>
</dbReference>
<dbReference type="Gene3D" id="3.30.70.3290">
    <property type="match status" value="1"/>
</dbReference>
<feature type="active site" description="Proton donor; for dehydratase activity" evidence="49">
    <location>
        <position position="1050"/>
    </location>
</feature>
<comment type="catalytic activity">
    <reaction evidence="42">
        <text>(2E)-tetradecenoyl-[ACP] + NADPH + H(+) = tetradecanoyl-[ACP] + NADP(+)</text>
        <dbReference type="Rhea" id="RHEA:41896"/>
        <dbReference type="Rhea" id="RHEA-COMP:9647"/>
        <dbReference type="Rhea" id="RHEA-COMP:9648"/>
        <dbReference type="ChEBI" id="CHEBI:15378"/>
        <dbReference type="ChEBI" id="CHEBI:57783"/>
        <dbReference type="ChEBI" id="CHEBI:58349"/>
        <dbReference type="ChEBI" id="CHEBI:78475"/>
        <dbReference type="ChEBI" id="CHEBI:78477"/>
    </reaction>
    <physiologicalReaction direction="left-to-right" evidence="42">
        <dbReference type="Rhea" id="RHEA:41897"/>
    </physiologicalReaction>
</comment>
<dbReference type="InterPro" id="IPR014043">
    <property type="entry name" value="Acyl_transferase_dom"/>
</dbReference>
<evidence type="ECO:0000256" key="37">
    <source>
        <dbReference type="ARBA" id="ARBA00048691"/>
    </source>
</evidence>
<dbReference type="PROSITE" id="PS52004">
    <property type="entry name" value="KS3_2"/>
    <property type="match status" value="1"/>
</dbReference>
<dbReference type="InterPro" id="IPR018201">
    <property type="entry name" value="Ketoacyl_synth_AS"/>
</dbReference>
<dbReference type="InterPro" id="IPR050091">
    <property type="entry name" value="PKS_NRPS_Biosynth_Enz"/>
</dbReference>
<dbReference type="OrthoDB" id="329835at2759"/>
<dbReference type="InterPro" id="IPR014031">
    <property type="entry name" value="Ketoacyl_synth_C"/>
</dbReference>
<evidence type="ECO:0000256" key="22">
    <source>
        <dbReference type="ARBA" id="ARBA00047440"/>
    </source>
</evidence>
<evidence type="ECO:0000256" key="21">
    <source>
        <dbReference type="ARBA" id="ARBA00047400"/>
    </source>
</evidence>
<evidence type="ECO:0000256" key="11">
    <source>
        <dbReference type="ARBA" id="ARBA00023373"/>
    </source>
</evidence>
<evidence type="ECO:0000256" key="6">
    <source>
        <dbReference type="ARBA" id="ARBA00022898"/>
    </source>
</evidence>
<evidence type="ECO:0000256" key="40">
    <source>
        <dbReference type="ARBA" id="ARBA00049019"/>
    </source>
</evidence>
<dbReference type="Gene3D" id="3.40.47.10">
    <property type="match status" value="1"/>
</dbReference>
<dbReference type="GO" id="GO:0006633">
    <property type="term" value="P:fatty acid biosynthetic process"/>
    <property type="evidence" value="ECO:0007669"/>
    <property type="project" value="InterPro"/>
</dbReference>
<evidence type="ECO:0000259" key="50">
    <source>
        <dbReference type="PROSITE" id="PS50075"/>
    </source>
</evidence>
<comment type="catalytic activity">
    <reaction evidence="23">
        <text>tetradecanoyl-[ACP] + malonyl-[ACP] + H(+) = 3-oxohexadecanoyl-[ACP] + holo-[ACP] + CO2</text>
        <dbReference type="Rhea" id="RHEA:41900"/>
        <dbReference type="Rhea" id="RHEA-COMP:9623"/>
        <dbReference type="Rhea" id="RHEA-COMP:9648"/>
        <dbReference type="Rhea" id="RHEA-COMP:9649"/>
        <dbReference type="Rhea" id="RHEA-COMP:9685"/>
        <dbReference type="ChEBI" id="CHEBI:15378"/>
        <dbReference type="ChEBI" id="CHEBI:16526"/>
        <dbReference type="ChEBI" id="CHEBI:64479"/>
        <dbReference type="ChEBI" id="CHEBI:78449"/>
        <dbReference type="ChEBI" id="CHEBI:78477"/>
        <dbReference type="ChEBI" id="CHEBI:78478"/>
    </reaction>
    <physiologicalReaction direction="left-to-right" evidence="23">
        <dbReference type="Rhea" id="RHEA:41901"/>
    </physiologicalReaction>
</comment>
<evidence type="ECO:0000256" key="42">
    <source>
        <dbReference type="ARBA" id="ARBA00049171"/>
    </source>
</evidence>
<keyword evidence="5" id="KW-0702">S-nitrosylation</keyword>
<dbReference type="InterPro" id="IPR020806">
    <property type="entry name" value="PKS_PP-bd"/>
</dbReference>
<keyword evidence="6" id="KW-0663">Pyridoxal phosphate</keyword>
<dbReference type="Pfam" id="PF13602">
    <property type="entry name" value="ADH_zinc_N_2"/>
    <property type="match status" value="1"/>
</dbReference>
<feature type="domain" description="Carrier" evidence="50">
    <location>
        <begin position="2008"/>
        <end position="2088"/>
    </location>
</feature>
<dbReference type="Pfam" id="PF00109">
    <property type="entry name" value="ketoacyl-synt"/>
    <property type="match status" value="1"/>
</dbReference>
<dbReference type="InterPro" id="IPR001227">
    <property type="entry name" value="Ac_transferase_dom_sf"/>
</dbReference>
<evidence type="ECO:0000256" key="13">
    <source>
        <dbReference type="ARBA" id="ARBA00023394"/>
    </source>
</evidence>
<comment type="catalytic activity">
    <reaction evidence="22">
        <text>3-oxodecanoyl-[ACP] + NADPH + H(+) = (3R)-hydroxydecanoyl-[ACP] + NADP(+)</text>
        <dbReference type="Rhea" id="RHEA:41856"/>
        <dbReference type="Rhea" id="RHEA-COMP:9637"/>
        <dbReference type="Rhea" id="RHEA-COMP:9638"/>
        <dbReference type="ChEBI" id="CHEBI:15378"/>
        <dbReference type="ChEBI" id="CHEBI:57783"/>
        <dbReference type="ChEBI" id="CHEBI:58349"/>
        <dbReference type="ChEBI" id="CHEBI:78464"/>
        <dbReference type="ChEBI" id="CHEBI:78466"/>
    </reaction>
    <physiologicalReaction direction="left-to-right" evidence="22">
        <dbReference type="Rhea" id="RHEA:41857"/>
    </physiologicalReaction>
</comment>
<evidence type="ECO:0000256" key="12">
    <source>
        <dbReference type="ARBA" id="ARBA00023388"/>
    </source>
</evidence>
<evidence type="ECO:0000256" key="26">
    <source>
        <dbReference type="ARBA" id="ARBA00047810"/>
    </source>
</evidence>
<comment type="catalytic activity">
    <reaction evidence="11">
        <text>(3R)-hydroxyhexanoyl-[ACP] = (2E)-hexenoyl-[ACP] + H2O</text>
        <dbReference type="Rhea" id="RHEA:41828"/>
        <dbReference type="Rhea" id="RHEA-COMP:9630"/>
        <dbReference type="Rhea" id="RHEA-COMP:9631"/>
        <dbReference type="ChEBI" id="CHEBI:15377"/>
        <dbReference type="ChEBI" id="CHEBI:78457"/>
        <dbReference type="ChEBI" id="CHEBI:78458"/>
    </reaction>
    <physiologicalReaction direction="left-to-right" evidence="11">
        <dbReference type="Rhea" id="RHEA:41829"/>
    </physiologicalReaction>
</comment>
<comment type="catalytic activity">
    <reaction evidence="25">
        <text>dodecanoyl-[ACP] + malonyl-[ACP] + H(+) = 3-oxotetradecanoyl-[ACP] + holo-[ACP] + CO2</text>
        <dbReference type="Rhea" id="RHEA:41884"/>
        <dbReference type="Rhea" id="RHEA-COMP:9623"/>
        <dbReference type="Rhea" id="RHEA-COMP:9644"/>
        <dbReference type="Rhea" id="RHEA-COMP:9645"/>
        <dbReference type="Rhea" id="RHEA-COMP:9685"/>
        <dbReference type="ChEBI" id="CHEBI:15378"/>
        <dbReference type="ChEBI" id="CHEBI:16526"/>
        <dbReference type="ChEBI" id="CHEBI:64479"/>
        <dbReference type="ChEBI" id="CHEBI:65264"/>
        <dbReference type="ChEBI" id="CHEBI:78449"/>
        <dbReference type="ChEBI" id="CHEBI:78473"/>
    </reaction>
    <physiologicalReaction direction="left-to-right" evidence="25">
        <dbReference type="Rhea" id="RHEA:41885"/>
    </physiologicalReaction>
</comment>
<dbReference type="InterPro" id="IPR036736">
    <property type="entry name" value="ACP-like_sf"/>
</dbReference>
<dbReference type="RefSeq" id="XP_011305442.1">
    <property type="nucleotide sequence ID" value="XM_011307140.1"/>
</dbReference>
<evidence type="ECO:0000256" key="34">
    <source>
        <dbReference type="ARBA" id="ARBA00048506"/>
    </source>
</evidence>
<comment type="catalytic activity">
    <reaction evidence="31">
        <text>(2E)-dodecenoyl-[ACP] + NADPH + H(+) = dodecanoyl-[ACP] + NADP(+)</text>
        <dbReference type="Rhea" id="RHEA:41880"/>
        <dbReference type="Rhea" id="RHEA-COMP:9643"/>
        <dbReference type="Rhea" id="RHEA-COMP:9644"/>
        <dbReference type="ChEBI" id="CHEBI:15378"/>
        <dbReference type="ChEBI" id="CHEBI:57783"/>
        <dbReference type="ChEBI" id="CHEBI:58349"/>
        <dbReference type="ChEBI" id="CHEBI:65264"/>
        <dbReference type="ChEBI" id="CHEBI:78472"/>
    </reaction>
    <physiologicalReaction direction="left-to-right" evidence="31">
        <dbReference type="Rhea" id="RHEA:41881"/>
    </physiologicalReaction>
</comment>
<evidence type="ECO:0000256" key="29">
    <source>
        <dbReference type="ARBA" id="ARBA00047961"/>
    </source>
</evidence>
<evidence type="ECO:0000256" key="14">
    <source>
        <dbReference type="ARBA" id="ARBA00023398"/>
    </source>
</evidence>
<dbReference type="InterPro" id="IPR057326">
    <property type="entry name" value="KR_dom"/>
</dbReference>
<dbReference type="CDD" id="cd08954">
    <property type="entry name" value="KR_1_FAS_SDR_x"/>
    <property type="match status" value="1"/>
</dbReference>
<comment type="catalytic activity">
    <reaction evidence="9">
        <text>(3R)-hydroxyoctanoyl-[ACP] = (2E)-octenoyl-[ACP] + H2O</text>
        <dbReference type="Rhea" id="RHEA:41844"/>
        <dbReference type="Rhea" id="RHEA-COMP:9634"/>
        <dbReference type="Rhea" id="RHEA-COMP:9635"/>
        <dbReference type="ChEBI" id="CHEBI:15377"/>
        <dbReference type="ChEBI" id="CHEBI:78461"/>
        <dbReference type="ChEBI" id="CHEBI:78462"/>
    </reaction>
    <physiologicalReaction direction="left-to-right" evidence="9">
        <dbReference type="Rhea" id="RHEA:41845"/>
    </physiologicalReaction>
</comment>
<accession>A0A9R1U370</accession>
<dbReference type="SUPFAM" id="SSF53474">
    <property type="entry name" value="alpha/beta-Hydrolases"/>
    <property type="match status" value="1"/>
</dbReference>
<dbReference type="Pfam" id="PF00698">
    <property type="entry name" value="Acyl_transf_1"/>
    <property type="match status" value="1"/>
</dbReference>
<evidence type="ECO:0000256" key="48">
    <source>
        <dbReference type="ARBA" id="ARBA00049533"/>
    </source>
</evidence>
<feature type="domain" description="PKS/mFAS DH" evidence="52">
    <location>
        <begin position="863"/>
        <end position="1148"/>
    </location>
</feature>
<organism evidence="53 54">
    <name type="scientific">Fopius arisanus</name>
    <dbReference type="NCBI Taxonomy" id="64838"/>
    <lineage>
        <taxon>Eukaryota</taxon>
        <taxon>Metazoa</taxon>
        <taxon>Ecdysozoa</taxon>
        <taxon>Arthropoda</taxon>
        <taxon>Hexapoda</taxon>
        <taxon>Insecta</taxon>
        <taxon>Pterygota</taxon>
        <taxon>Neoptera</taxon>
        <taxon>Endopterygota</taxon>
        <taxon>Hymenoptera</taxon>
        <taxon>Apocrita</taxon>
        <taxon>Ichneumonoidea</taxon>
        <taxon>Braconidae</taxon>
        <taxon>Opiinae</taxon>
        <taxon>Fopius</taxon>
    </lineage>
</organism>
<dbReference type="InterPro" id="IPR049900">
    <property type="entry name" value="PKS_mFAS_DH"/>
</dbReference>
<dbReference type="Gene3D" id="3.90.180.10">
    <property type="entry name" value="Medium-chain alcohol dehydrogenases, catalytic domain"/>
    <property type="match status" value="1"/>
</dbReference>
<evidence type="ECO:0000256" key="10">
    <source>
        <dbReference type="ARBA" id="ARBA00023351"/>
    </source>
</evidence>
<dbReference type="Pfam" id="PF16197">
    <property type="entry name" value="KAsynt_C_assoc"/>
    <property type="match status" value="1"/>
</dbReference>
<comment type="catalytic activity">
    <reaction evidence="12">
        <text>(3R)-hydroxydecanoyl-[ACP] = (2E)-decenoyl-[ACP] + H2O</text>
        <dbReference type="Rhea" id="RHEA:41860"/>
        <dbReference type="Rhea" id="RHEA-COMP:9638"/>
        <dbReference type="Rhea" id="RHEA-COMP:9639"/>
        <dbReference type="ChEBI" id="CHEBI:15377"/>
        <dbReference type="ChEBI" id="CHEBI:78466"/>
        <dbReference type="ChEBI" id="CHEBI:78467"/>
    </reaction>
    <physiologicalReaction direction="left-to-right" evidence="12">
        <dbReference type="Rhea" id="RHEA:41861"/>
    </physiologicalReaction>
</comment>
<dbReference type="InterPro" id="IPR042104">
    <property type="entry name" value="PKS_dehydratase_sf"/>
</dbReference>
<dbReference type="Gene3D" id="3.10.129.110">
    <property type="entry name" value="Polyketide synthase dehydratase"/>
    <property type="match status" value="1"/>
</dbReference>
<dbReference type="RefSeq" id="XP_011305443.1">
    <property type="nucleotide sequence ID" value="XM_011307141.1"/>
</dbReference>
<evidence type="ECO:0000256" key="41">
    <source>
        <dbReference type="ARBA" id="ARBA00049109"/>
    </source>
</evidence>
<dbReference type="Gene3D" id="1.10.1200.10">
    <property type="entry name" value="ACP-like"/>
    <property type="match status" value="1"/>
</dbReference>
<comment type="catalytic activity">
    <reaction evidence="19">
        <text>3-oxooctadecanoyl-[ACP] + NADPH + H(+) = (3R)-hydroxyoctadecanoyl-[ACP] + NADP(+)</text>
        <dbReference type="Rhea" id="RHEA:41920"/>
        <dbReference type="Rhea" id="RHEA-COMP:9653"/>
        <dbReference type="Rhea" id="RHEA-COMP:9654"/>
        <dbReference type="ChEBI" id="CHEBI:15378"/>
        <dbReference type="ChEBI" id="CHEBI:57783"/>
        <dbReference type="ChEBI" id="CHEBI:58349"/>
        <dbReference type="ChEBI" id="CHEBI:78487"/>
        <dbReference type="ChEBI" id="CHEBI:78488"/>
    </reaction>
    <physiologicalReaction direction="left-to-right" evidence="19">
        <dbReference type="Rhea" id="RHEA:41921"/>
    </physiologicalReaction>
</comment>
<comment type="catalytic activity">
    <reaction evidence="43">
        <text>3-oxododecanoyl-[ACP] + NADPH + H(+) = (3R)-hydroxydodecanoyl-[ACP] + NADP(+)</text>
        <dbReference type="Rhea" id="RHEA:41872"/>
        <dbReference type="Rhea" id="RHEA-COMP:9641"/>
        <dbReference type="Rhea" id="RHEA-COMP:9642"/>
        <dbReference type="ChEBI" id="CHEBI:15378"/>
        <dbReference type="ChEBI" id="CHEBI:57783"/>
        <dbReference type="ChEBI" id="CHEBI:58349"/>
        <dbReference type="ChEBI" id="CHEBI:78469"/>
        <dbReference type="ChEBI" id="CHEBI:78470"/>
    </reaction>
    <physiologicalReaction direction="left-to-right" evidence="43">
        <dbReference type="Rhea" id="RHEA:41873"/>
    </physiologicalReaction>
</comment>
<dbReference type="InterPro" id="IPR049391">
    <property type="entry name" value="FAS_pseudo-KR"/>
</dbReference>
<feature type="region of interest" description="N-terminal hotdog fold" evidence="49">
    <location>
        <begin position="863"/>
        <end position="987"/>
    </location>
</feature>
<comment type="catalytic activity">
    <reaction evidence="32">
        <text>tetradecanoyl-[ACP] + H2O = tetradecanoate + holo-[ACP] + H(+)</text>
        <dbReference type="Rhea" id="RHEA:30123"/>
        <dbReference type="Rhea" id="RHEA-COMP:9648"/>
        <dbReference type="Rhea" id="RHEA-COMP:9685"/>
        <dbReference type="ChEBI" id="CHEBI:15377"/>
        <dbReference type="ChEBI" id="CHEBI:15378"/>
        <dbReference type="ChEBI" id="CHEBI:30807"/>
        <dbReference type="ChEBI" id="CHEBI:64479"/>
        <dbReference type="ChEBI" id="CHEBI:78477"/>
        <dbReference type="EC" id="3.1.2.14"/>
    </reaction>
    <physiologicalReaction direction="left-to-right" evidence="32">
        <dbReference type="Rhea" id="RHEA:30124"/>
    </physiologicalReaction>
</comment>
<evidence type="ECO:0000313" key="54">
    <source>
        <dbReference type="RefSeq" id="XP_011305442.1"/>
    </source>
</evidence>
<dbReference type="SMART" id="SM00825">
    <property type="entry name" value="PKS_KS"/>
    <property type="match status" value="1"/>
</dbReference>
<dbReference type="GeneID" id="105267945"/>
<evidence type="ECO:0000256" key="43">
    <source>
        <dbReference type="ARBA" id="ARBA00049263"/>
    </source>
</evidence>
<evidence type="ECO:0000256" key="16">
    <source>
        <dbReference type="ARBA" id="ARBA00023401"/>
    </source>
</evidence>
<comment type="catalytic activity">
    <reaction evidence="20">
        <text>hexanoyl-[ACP] + malonyl-[ACP] + H(+) = 3-oxooctanoyl-[ACP] + holo-[ACP] + CO2</text>
        <dbReference type="Rhea" id="RHEA:41836"/>
        <dbReference type="Rhea" id="RHEA-COMP:9623"/>
        <dbReference type="Rhea" id="RHEA-COMP:9632"/>
        <dbReference type="Rhea" id="RHEA-COMP:9633"/>
        <dbReference type="Rhea" id="RHEA-COMP:9685"/>
        <dbReference type="ChEBI" id="CHEBI:15378"/>
        <dbReference type="ChEBI" id="CHEBI:16526"/>
        <dbReference type="ChEBI" id="CHEBI:64479"/>
        <dbReference type="ChEBI" id="CHEBI:78449"/>
        <dbReference type="ChEBI" id="CHEBI:78459"/>
        <dbReference type="ChEBI" id="CHEBI:78460"/>
    </reaction>
    <physiologicalReaction direction="left-to-right" evidence="20">
        <dbReference type="Rhea" id="RHEA:41837"/>
    </physiologicalReaction>
</comment>
<evidence type="ECO:0000256" key="32">
    <source>
        <dbReference type="ARBA" id="ARBA00048289"/>
    </source>
</evidence>
<comment type="catalytic activity">
    <reaction evidence="37">
        <text>holo-[ACP] + acetyl-CoA = acetyl-[ACP] + CoA</text>
        <dbReference type="Rhea" id="RHEA:41788"/>
        <dbReference type="Rhea" id="RHEA-COMP:9621"/>
        <dbReference type="Rhea" id="RHEA-COMP:9685"/>
        <dbReference type="ChEBI" id="CHEBI:57287"/>
        <dbReference type="ChEBI" id="CHEBI:57288"/>
        <dbReference type="ChEBI" id="CHEBI:64479"/>
        <dbReference type="ChEBI" id="CHEBI:78446"/>
        <dbReference type="EC" id="2.3.1.38"/>
    </reaction>
    <physiologicalReaction direction="left-to-right" evidence="37">
        <dbReference type="Rhea" id="RHEA:41789"/>
    </physiologicalReaction>
</comment>
<dbReference type="Pfam" id="PF02801">
    <property type="entry name" value="Ketoacyl-synt_C"/>
    <property type="match status" value="1"/>
</dbReference>
<evidence type="ECO:0000256" key="4">
    <source>
        <dbReference type="ARBA" id="ARBA00022679"/>
    </source>
</evidence>
<dbReference type="GO" id="GO:0004312">
    <property type="term" value="F:fatty acid synthase activity"/>
    <property type="evidence" value="ECO:0007669"/>
    <property type="project" value="TreeGrafter"/>
</dbReference>
<evidence type="ECO:0000256" key="19">
    <source>
        <dbReference type="ARBA" id="ARBA00047300"/>
    </source>
</evidence>
<dbReference type="InterPro" id="IPR032821">
    <property type="entry name" value="PKS_assoc"/>
</dbReference>
<comment type="catalytic activity">
    <reaction evidence="24">
        <text>(2E)-butenoyl-[ACP] + NADPH + H(+) = butanoyl-[ACP] + NADP(+)</text>
        <dbReference type="Rhea" id="RHEA:41812"/>
        <dbReference type="Rhea" id="RHEA-COMP:9627"/>
        <dbReference type="Rhea" id="RHEA-COMP:9628"/>
        <dbReference type="ChEBI" id="CHEBI:15378"/>
        <dbReference type="ChEBI" id="CHEBI:57783"/>
        <dbReference type="ChEBI" id="CHEBI:58349"/>
        <dbReference type="ChEBI" id="CHEBI:78453"/>
        <dbReference type="ChEBI" id="CHEBI:78454"/>
    </reaction>
    <physiologicalReaction direction="left-to-right" evidence="24">
        <dbReference type="Rhea" id="RHEA:41813"/>
    </physiologicalReaction>
</comment>
<dbReference type="SUPFAM" id="SSF52151">
    <property type="entry name" value="FabD/lysophospholipase-like"/>
    <property type="match status" value="1"/>
</dbReference>
<comment type="catalytic activity">
    <reaction evidence="45">
        <text>3-oxooctanoyl-[ACP] + NADPH + H(+) = (3R)-hydroxyoctanoyl-[ACP] + NADP(+)</text>
        <dbReference type="Rhea" id="RHEA:41840"/>
        <dbReference type="Rhea" id="RHEA-COMP:9633"/>
        <dbReference type="Rhea" id="RHEA-COMP:9634"/>
        <dbReference type="ChEBI" id="CHEBI:15378"/>
        <dbReference type="ChEBI" id="CHEBI:57783"/>
        <dbReference type="ChEBI" id="CHEBI:58349"/>
        <dbReference type="ChEBI" id="CHEBI:78460"/>
        <dbReference type="ChEBI" id="CHEBI:78461"/>
    </reaction>
    <physiologicalReaction direction="left-to-right" evidence="45">
        <dbReference type="Rhea" id="RHEA:41841"/>
    </physiologicalReaction>
</comment>
<comment type="catalytic activity">
    <reaction evidence="46">
        <text>butanoyl-[ACP] + malonyl-[ACP] + H(+) = 3-oxohexanoyl-[ACP] + holo-[ACP] + CO2</text>
        <dbReference type="Rhea" id="RHEA:41820"/>
        <dbReference type="Rhea" id="RHEA-COMP:9623"/>
        <dbReference type="Rhea" id="RHEA-COMP:9628"/>
        <dbReference type="Rhea" id="RHEA-COMP:9629"/>
        <dbReference type="Rhea" id="RHEA-COMP:9685"/>
        <dbReference type="ChEBI" id="CHEBI:15378"/>
        <dbReference type="ChEBI" id="CHEBI:16526"/>
        <dbReference type="ChEBI" id="CHEBI:64479"/>
        <dbReference type="ChEBI" id="CHEBI:78449"/>
        <dbReference type="ChEBI" id="CHEBI:78454"/>
        <dbReference type="ChEBI" id="CHEBI:78456"/>
    </reaction>
    <physiologicalReaction direction="left-to-right" evidence="46">
        <dbReference type="Rhea" id="RHEA:41821"/>
    </physiologicalReaction>
</comment>
<evidence type="ECO:0000313" key="55">
    <source>
        <dbReference type="RefSeq" id="XP_011305443.1"/>
    </source>
</evidence>
<keyword evidence="3" id="KW-0597">Phosphoprotein</keyword>
<evidence type="ECO:0000256" key="25">
    <source>
        <dbReference type="ARBA" id="ARBA00047578"/>
    </source>
</evidence>
<dbReference type="CDD" id="cd05195">
    <property type="entry name" value="enoyl_red"/>
    <property type="match status" value="1"/>
</dbReference>
<comment type="catalytic activity">
    <reaction evidence="16">
        <text>(3R)-hydroxyhexadecanoyl-[ACP] = (2E)-hexadecenoyl-[ACP] + H2O</text>
        <dbReference type="Rhea" id="RHEA:41908"/>
        <dbReference type="Rhea" id="RHEA-COMP:9650"/>
        <dbReference type="Rhea" id="RHEA-COMP:9651"/>
        <dbReference type="ChEBI" id="CHEBI:15377"/>
        <dbReference type="ChEBI" id="CHEBI:78480"/>
        <dbReference type="ChEBI" id="CHEBI:78481"/>
    </reaction>
    <physiologicalReaction direction="left-to-right" evidence="16">
        <dbReference type="Rhea" id="RHEA:41909"/>
    </physiologicalReaction>
</comment>
<dbReference type="SMART" id="SM00823">
    <property type="entry name" value="PKS_PP"/>
    <property type="match status" value="1"/>
</dbReference>
<evidence type="ECO:0000256" key="15">
    <source>
        <dbReference type="ARBA" id="ARBA00023399"/>
    </source>
</evidence>
<dbReference type="InterPro" id="IPR001031">
    <property type="entry name" value="Thioesterase"/>
</dbReference>
<sequence length="2387" mass="265291">MGSTEFFPYDPYRKVPLEPGEEIVISGISGRFPESINLKEFRENLMNKVDLITNDDRRWKLDHPEIPARLGKISNLSKFDADYFGINFKEAHTMDPMGRMAMEHAYEAIVDAGVNPKHLKGTKTGVFIGACFSESEMTWVYEKLHADVHGVGIIGCCRALLSNRISYWLDVHGPSYNVDSACSSSLACMEHAYRAIRTGMCDAAIVGGTNLVLHPNVSLQFGRLGVLSHDGKSKSFDNRANGYVRSETICTVLLQKAKNAKRIYGTVVHAKTNCDGFKPQGITFPSSEIQSVLLKDFYEECKIPASTVTYVEAHGTGTKVGDPEELNAIESVFCLGKKEPLKIGSVKSNMGHAEAASGMGQVAKVVIALETGIIPPNLHYKEPREGVEGLLNGKMEVVTEPTPWKGGYVGVSSFGFGGSNAHVLLKSNPRNKINEGKPADDLPRLVVSSGRTEEAVESILTDIESRSVDVEYVRLLHDLHAENLAGHLYRGYTILGTSSSGQKLRDLKYCPDVRRPVWFLFSGMGSHWPAMGTSLLRFPVFADAIKKCDSVLKIRGVDIYEILTNTNKSVFESLSNCFVGVVAMQIGLFDLLTSLKIVPDAIIGYSIGELVCAYADGCFTAEQTILAAYSEALALMECNRIKGAMAAVGLSYEQTQKLCPPDIQVACHNGPDMTAISGPMASINSLIAKLSANNIFAEEIPCGDIAYHSKYIADVGSKLFGYLKKIIPDPKSRSSRWHSTSIPQSQWNSPQAKFSSAEYHTNNLLAPVLFQETTALIPRNAIVIEIAPHEQLQKILKRSLSSSITNISLSENGHRDRTEVFLQAVGELYEAGLQPEIWKLYPEVKFPVSRGTPMLSPLIKWDHSEDWFVTSYRTLEKIDSGERVVELAMTDEDYEYMEGHVIDGKNLLPATGYLLFVWETVGLMRGARYTEVPIVFEDVRFLRATTLFKDVTYKLTIMINKGTGKFEVVEGGVAVVTGTVRYTLDPQEEQINVLIKNHDEPEQMTSRDIYKEFRLRGYQYSGLFKAIKSATTDGSKGTIAWTNNWVAFMDNMLQMVLLGRDTRNLFVPTGIRKLVINTKKHYQEIREMPQDKQELKVYTNQHHDVIFSGGVQIHNLQASAIARRRPAGDPVLETYKFVAHRDRADVPLKDAVQLATHLALENHLGVNVRTLEALRAEETHPVEELLSFHISETLANLPMIQAEVNMVTEQNELQPKDIPENVIVTEYKRLTPEMNALILAGRNILVTQKDDPVKQLLTNLKDRAFVITLESSPPQEIIQSSRKYGLQILLEKVVGGVTFWLFRKVDKIPQNITIITVTNEQFFWVNTLKTALKSKTERNTSGSSRILLVSDRSFENGLLGMINCLRKEPGGEIVRGLLIQDPNAPNFQLSDPLYADQMKLDLAVNVLRSRGTWGSYRHLPLSPPAVRPTYHAWANQLVKSDLSSFCWVEGTITPDQKQSDLVRVVYSSINFKDIMLATGKLTSDIFVKMRSAAECLLGFEYSGIKTNGTRVMGIIARRAITNILNSDPIFTWKIPDAWTLEEAATVPCVYATCIYALYFRGNMKKGDKVLIHAGSGGVGQAAINLALWTGCEIFTTVGTKEKRLFIQQEFPQIPDDHIGNSRCTTFEQMVMDKTNGKGVDIVLNSLADEKLQASVRCLAEGGRFLEIGKFDMANNSPLGMSIFLKEISFYGVLLDKLFDAPDHKKKEVEVLMAKALNEGAVKPINMTIFPRDQIEAAFRYMAAGKHIGKVLLQIQDEKKLGLPIPAIPRYYCREDRSYIILGGLGGFGLELADWLVLRGAQHLILTSRSGIKNGYQLMRIKIWQSYGVKVTIISGKEASDVGDCEEILLTASNQVPVDAIFNLAVVLKDNLFENQTAETFEESFKAKAWSTKNLDKLSRRLCPKLRHFVVFSSVSCGRGNVGQTNYGMSNSVMERVCERRAADGLPALAIQWGAVGDVGLVADMQNDDKELVIGGTLQQRITSCLHELDGFLTQNSPIVGSMVVAEKRAGGSSALNVVDTILNIMGLKDLKSISQHTSLAELGMDSMMAVEIKQTLEREFEIFLTAQDIRALNFSKLNEMISIDPHTIDKDSKSAEEKTPSIMKLLVKLLGADESMMQKKTFKLPTKQERTKDEIFCIPGIEGFGAVFMNIAPEIEAPAICLQLDPISDSIKDLATKLLPHVLEKNKNRKDFLIVGYSFGSLVALEMVRQLEALSCNCQLILIDGSPDFLKTIKNQQLKAENDEDLGTNLLINITNVVAPGVSDNLYSELQKCRTWEDKLEAYMERMPSDALKLSAENQRNVTMAMYQRLKSVGYYDPYSFPPIKSSITLLKPTLESFKYLSPDYGLTKLTTGKVTVHKLEGNHTTIMDNPKVAAVINGELLQNAMP</sequence>
<comment type="catalytic activity">
    <reaction evidence="35">
        <text>3-oxohexanoyl-[ACP] + NADPH + H(+) = (3R)-hydroxyhexanoyl-[ACP] + NADP(+)</text>
        <dbReference type="Rhea" id="RHEA:41824"/>
        <dbReference type="Rhea" id="RHEA-COMP:9629"/>
        <dbReference type="Rhea" id="RHEA-COMP:9630"/>
        <dbReference type="ChEBI" id="CHEBI:15378"/>
        <dbReference type="ChEBI" id="CHEBI:57783"/>
        <dbReference type="ChEBI" id="CHEBI:58349"/>
        <dbReference type="ChEBI" id="CHEBI:78456"/>
        <dbReference type="ChEBI" id="CHEBI:78457"/>
    </reaction>
    <physiologicalReaction direction="left-to-right" evidence="35">
        <dbReference type="Rhea" id="RHEA:41825"/>
    </physiologicalReaction>
</comment>
<comment type="catalytic activity">
    <reaction evidence="10">
        <text>(3R)-hydroxydodecanoyl-[ACP] = (2E)-dodecenoyl-[ACP] + H2O</text>
        <dbReference type="Rhea" id="RHEA:41876"/>
        <dbReference type="Rhea" id="RHEA-COMP:9642"/>
        <dbReference type="Rhea" id="RHEA-COMP:9643"/>
        <dbReference type="ChEBI" id="CHEBI:15377"/>
        <dbReference type="ChEBI" id="CHEBI:78470"/>
        <dbReference type="ChEBI" id="CHEBI:78472"/>
    </reaction>
    <physiologicalReaction direction="left-to-right" evidence="10">
        <dbReference type="Rhea" id="RHEA:41877"/>
    </physiologicalReaction>
</comment>
<evidence type="ECO:0000256" key="5">
    <source>
        <dbReference type="ARBA" id="ARBA00022799"/>
    </source>
</evidence>
<dbReference type="InterPro" id="IPR016035">
    <property type="entry name" value="Acyl_Trfase/lysoPLipase"/>
</dbReference>
<evidence type="ECO:0000256" key="18">
    <source>
        <dbReference type="ARBA" id="ARBA00023442"/>
    </source>
</evidence>
<keyword evidence="4" id="KW-0808">Transferase</keyword>
<evidence type="ECO:0000256" key="36">
    <source>
        <dbReference type="ARBA" id="ARBA00048650"/>
    </source>
</evidence>
<evidence type="ECO:0000256" key="2">
    <source>
        <dbReference type="ARBA" id="ARBA00022450"/>
    </source>
</evidence>
<evidence type="ECO:0000256" key="17">
    <source>
        <dbReference type="ARBA" id="ARBA00023402"/>
    </source>
</evidence>
<evidence type="ECO:0000256" key="31">
    <source>
        <dbReference type="ARBA" id="ARBA00048281"/>
    </source>
</evidence>
<comment type="catalytic activity">
    <reaction evidence="39">
        <text>3-oxotetradecanoyl-[ACP] + NADPH + H(+) = (3R)-hydroxytetradecanoyl-[ACP] + NADP(+)</text>
        <dbReference type="Rhea" id="RHEA:41888"/>
        <dbReference type="Rhea" id="RHEA-COMP:9645"/>
        <dbReference type="Rhea" id="RHEA-COMP:9646"/>
        <dbReference type="ChEBI" id="CHEBI:15378"/>
        <dbReference type="ChEBI" id="CHEBI:57783"/>
        <dbReference type="ChEBI" id="CHEBI:58349"/>
        <dbReference type="ChEBI" id="CHEBI:78473"/>
        <dbReference type="ChEBI" id="CHEBI:78474"/>
    </reaction>
    <physiologicalReaction direction="left-to-right" evidence="39">
        <dbReference type="Rhea" id="RHEA:41889"/>
    </physiologicalReaction>
</comment>
<evidence type="ECO:0000256" key="30">
    <source>
        <dbReference type="ARBA" id="ARBA00048051"/>
    </source>
</evidence>
<dbReference type="InterPro" id="IPR013968">
    <property type="entry name" value="PKS_KR"/>
</dbReference>
<keyword evidence="8" id="KW-0511">Multifunctional enzyme</keyword>
<evidence type="ECO:0000259" key="51">
    <source>
        <dbReference type="PROSITE" id="PS52004"/>
    </source>
</evidence>
<evidence type="ECO:0000256" key="28">
    <source>
        <dbReference type="ARBA" id="ARBA00047953"/>
    </source>
</evidence>
<dbReference type="Proteomes" id="UP000694866">
    <property type="component" value="Unplaced"/>
</dbReference>
<dbReference type="InterPro" id="IPR016036">
    <property type="entry name" value="Malonyl_transacylase_ACP-bd"/>
</dbReference>
<evidence type="ECO:0000256" key="7">
    <source>
        <dbReference type="ARBA" id="ARBA00022990"/>
    </source>
</evidence>
<comment type="catalytic activity">
    <reaction evidence="30">
        <text>hexadecanoyl-[ACP] + malonyl-[ACP] + H(+) = 3-oxooctadecanoyl-[ACP] + holo-[ACP] + CO2</text>
        <dbReference type="Rhea" id="RHEA:41916"/>
        <dbReference type="Rhea" id="RHEA-COMP:9623"/>
        <dbReference type="Rhea" id="RHEA-COMP:9652"/>
        <dbReference type="Rhea" id="RHEA-COMP:9653"/>
        <dbReference type="Rhea" id="RHEA-COMP:9685"/>
        <dbReference type="ChEBI" id="CHEBI:15378"/>
        <dbReference type="ChEBI" id="CHEBI:16526"/>
        <dbReference type="ChEBI" id="CHEBI:64479"/>
        <dbReference type="ChEBI" id="CHEBI:78449"/>
        <dbReference type="ChEBI" id="CHEBI:78483"/>
        <dbReference type="ChEBI" id="CHEBI:78487"/>
    </reaction>
    <physiologicalReaction direction="left-to-right" evidence="30">
        <dbReference type="Rhea" id="RHEA:41917"/>
    </physiologicalReaction>
</comment>
<dbReference type="GO" id="GO:0004316">
    <property type="term" value="F:3-oxoacyl-[acyl-carrier-protein] reductase (NADPH) activity"/>
    <property type="evidence" value="ECO:0007669"/>
    <property type="project" value="UniProtKB-EC"/>
</dbReference>
<dbReference type="GO" id="GO:0141148">
    <property type="term" value="F:enoyl-[acyl-carrier-protein] reductase (NADPH) activity"/>
    <property type="evidence" value="ECO:0007669"/>
    <property type="project" value="UniProtKB-EC"/>
</dbReference>
<comment type="catalytic activity">
    <reaction evidence="44">
        <text>3-oxohexadecanoyl-[ACP] + NADPH + H(+) = (3R)-hydroxyhexadecanoyl-[ACP] + NADP(+)</text>
        <dbReference type="Rhea" id="RHEA:41904"/>
        <dbReference type="Rhea" id="RHEA-COMP:9649"/>
        <dbReference type="Rhea" id="RHEA-COMP:9650"/>
        <dbReference type="ChEBI" id="CHEBI:15378"/>
        <dbReference type="ChEBI" id="CHEBI:57783"/>
        <dbReference type="ChEBI" id="CHEBI:58349"/>
        <dbReference type="ChEBI" id="CHEBI:78478"/>
        <dbReference type="ChEBI" id="CHEBI:78480"/>
    </reaction>
    <physiologicalReaction direction="left-to-right" evidence="44">
        <dbReference type="Rhea" id="RHEA:41905"/>
    </physiologicalReaction>
</comment>
<evidence type="ECO:0000256" key="23">
    <source>
        <dbReference type="ARBA" id="ARBA00047451"/>
    </source>
</evidence>
<comment type="catalytic activity">
    <reaction evidence="15">
        <text>(3R)-hydroxyoctadecanoyl-[ACP] = (2E)-octadecenoyl-[ACP] + H2O</text>
        <dbReference type="Rhea" id="RHEA:41924"/>
        <dbReference type="Rhea" id="RHEA-COMP:9654"/>
        <dbReference type="Rhea" id="RHEA-COMP:9655"/>
        <dbReference type="ChEBI" id="CHEBI:15377"/>
        <dbReference type="ChEBI" id="CHEBI:78488"/>
        <dbReference type="ChEBI" id="CHEBI:78489"/>
    </reaction>
    <physiologicalReaction direction="left-to-right" evidence="15">
        <dbReference type="Rhea" id="RHEA:41925"/>
    </physiologicalReaction>
</comment>
<dbReference type="SUPFAM" id="SSF53901">
    <property type="entry name" value="Thiolase-like"/>
    <property type="match status" value="1"/>
</dbReference>
<comment type="catalytic activity">
    <reaction evidence="26">
        <text>(2E)-hexadecenoyl-[ACP] + NADPH + H(+) = hexadecanoyl-[ACP] + NADP(+)</text>
        <dbReference type="Rhea" id="RHEA:41912"/>
        <dbReference type="Rhea" id="RHEA-COMP:9651"/>
        <dbReference type="Rhea" id="RHEA-COMP:9652"/>
        <dbReference type="ChEBI" id="CHEBI:15378"/>
        <dbReference type="ChEBI" id="CHEBI:57783"/>
        <dbReference type="ChEBI" id="CHEBI:58349"/>
        <dbReference type="ChEBI" id="CHEBI:78481"/>
        <dbReference type="ChEBI" id="CHEBI:78483"/>
    </reaction>
    <physiologicalReaction direction="left-to-right" evidence="26">
        <dbReference type="Rhea" id="RHEA:41913"/>
    </physiologicalReaction>
</comment>
<comment type="catalytic activity">
    <reaction evidence="38">
        <text>hexadecanoyl-[ACP] + H2O = hexadecanoate + holo-[ACP] + H(+)</text>
        <dbReference type="Rhea" id="RHEA:41932"/>
        <dbReference type="Rhea" id="RHEA-COMP:9652"/>
        <dbReference type="Rhea" id="RHEA-COMP:9685"/>
        <dbReference type="ChEBI" id="CHEBI:7896"/>
        <dbReference type="ChEBI" id="CHEBI:15377"/>
        <dbReference type="ChEBI" id="CHEBI:15378"/>
        <dbReference type="ChEBI" id="CHEBI:64479"/>
        <dbReference type="ChEBI" id="CHEBI:78483"/>
        <dbReference type="EC" id="3.1.2.14"/>
    </reaction>
    <physiologicalReaction direction="left-to-right" evidence="38">
        <dbReference type="Rhea" id="RHEA:41933"/>
    </physiologicalReaction>
</comment>
<dbReference type="GO" id="GO:0019171">
    <property type="term" value="F:(3R)-hydroxyacyl-[acyl-carrier-protein] dehydratase activity"/>
    <property type="evidence" value="ECO:0007669"/>
    <property type="project" value="UniProtKB-EC"/>
</dbReference>
<comment type="catalytic activity">
    <reaction evidence="34">
        <text>a fatty acyl-[ACP] + malonyl-[ACP] + H(+) = a 3-oxoacyl-[ACP] + holo-[ACP] + CO2</text>
        <dbReference type="Rhea" id="RHEA:22836"/>
        <dbReference type="Rhea" id="RHEA-COMP:9623"/>
        <dbReference type="Rhea" id="RHEA-COMP:9685"/>
        <dbReference type="Rhea" id="RHEA-COMP:9916"/>
        <dbReference type="Rhea" id="RHEA-COMP:14125"/>
        <dbReference type="ChEBI" id="CHEBI:15378"/>
        <dbReference type="ChEBI" id="CHEBI:16526"/>
        <dbReference type="ChEBI" id="CHEBI:64479"/>
        <dbReference type="ChEBI" id="CHEBI:78449"/>
        <dbReference type="ChEBI" id="CHEBI:78776"/>
        <dbReference type="ChEBI" id="CHEBI:138651"/>
        <dbReference type="EC" id="2.3.1.41"/>
    </reaction>
    <physiologicalReaction direction="left-to-right" evidence="34">
        <dbReference type="Rhea" id="RHEA:22837"/>
    </physiologicalReaction>
</comment>
<evidence type="ECO:0000256" key="44">
    <source>
        <dbReference type="ARBA" id="ARBA00049414"/>
    </source>
</evidence>
<dbReference type="CDD" id="cd00833">
    <property type="entry name" value="PKS"/>
    <property type="match status" value="1"/>
</dbReference>
<evidence type="ECO:0000256" key="20">
    <source>
        <dbReference type="ARBA" id="ARBA00047394"/>
    </source>
</evidence>
<dbReference type="PROSITE" id="PS00606">
    <property type="entry name" value="KS3_1"/>
    <property type="match status" value="1"/>
</dbReference>
<dbReference type="InterPro" id="IPR020841">
    <property type="entry name" value="PKS_Beta-ketoAc_synthase_dom"/>
</dbReference>
<feature type="domain" description="Ketosynthase family 3 (KS3)" evidence="51">
    <location>
        <begin position="20"/>
        <end position="427"/>
    </location>
</feature>
<dbReference type="GO" id="GO:0004313">
    <property type="term" value="F:[acyl-carrier-protein] S-acetyltransferase activity"/>
    <property type="evidence" value="ECO:0007669"/>
    <property type="project" value="UniProtKB-EC"/>
</dbReference>
<evidence type="ECO:0000256" key="47">
    <source>
        <dbReference type="ARBA" id="ARBA00049521"/>
    </source>
</evidence>
<dbReference type="PROSITE" id="PS52019">
    <property type="entry name" value="PKS_MFAS_DH"/>
    <property type="match status" value="1"/>
</dbReference>
<dbReference type="GO" id="GO:0016297">
    <property type="term" value="F:fatty acyl-[ACP] hydrolase activity"/>
    <property type="evidence" value="ECO:0007669"/>
    <property type="project" value="UniProtKB-EC"/>
</dbReference>
<dbReference type="Gene3D" id="3.40.50.720">
    <property type="entry name" value="NAD(P)-binding Rossmann-like Domain"/>
    <property type="match status" value="1"/>
</dbReference>
<dbReference type="Pfam" id="PF21149">
    <property type="entry name" value="FAS_pseudo-KR"/>
    <property type="match status" value="1"/>
</dbReference>
<dbReference type="KEGG" id="fas:105267945"/>
<feature type="region of interest" description="C-terminal hotdog fold" evidence="49">
    <location>
        <begin position="1001"/>
        <end position="1148"/>
    </location>
</feature>
<dbReference type="GO" id="GO:0004315">
    <property type="term" value="F:3-oxoacyl-[acyl-carrier-protein] synthase activity"/>
    <property type="evidence" value="ECO:0007669"/>
    <property type="project" value="UniProtKB-EC"/>
</dbReference>
<dbReference type="SMART" id="SM00829">
    <property type="entry name" value="PKS_ER"/>
    <property type="match status" value="1"/>
</dbReference>
<comment type="catalytic activity">
    <reaction evidence="47">
        <text>(2E)-decenoyl-[ACP] + NADPH + H(+) = decanoyl-[ACP] + NADP(+)</text>
        <dbReference type="Rhea" id="RHEA:41864"/>
        <dbReference type="Rhea" id="RHEA-COMP:9639"/>
        <dbReference type="Rhea" id="RHEA-COMP:9640"/>
        <dbReference type="ChEBI" id="CHEBI:15378"/>
        <dbReference type="ChEBI" id="CHEBI:57783"/>
        <dbReference type="ChEBI" id="CHEBI:58349"/>
        <dbReference type="ChEBI" id="CHEBI:78467"/>
        <dbReference type="ChEBI" id="CHEBI:78468"/>
    </reaction>
    <physiologicalReaction direction="left-to-right" evidence="47">
        <dbReference type="Rhea" id="RHEA:41865"/>
    </physiologicalReaction>
</comment>
<evidence type="ECO:0000256" key="33">
    <source>
        <dbReference type="ARBA" id="ARBA00048420"/>
    </source>
</evidence>
<comment type="catalytic activity">
    <reaction evidence="40">
        <text>(2E)-octadecenoyl-[ACP] + NADPH + H(+) = octadecanoyl-[ACP] + NADP(+)</text>
        <dbReference type="Rhea" id="RHEA:41928"/>
        <dbReference type="Rhea" id="RHEA-COMP:9655"/>
        <dbReference type="Rhea" id="RHEA-COMP:9656"/>
        <dbReference type="ChEBI" id="CHEBI:15378"/>
        <dbReference type="ChEBI" id="CHEBI:57783"/>
        <dbReference type="ChEBI" id="CHEBI:58349"/>
        <dbReference type="ChEBI" id="CHEBI:78489"/>
        <dbReference type="ChEBI" id="CHEBI:78495"/>
    </reaction>
    <physiologicalReaction direction="left-to-right" evidence="40">
        <dbReference type="Rhea" id="RHEA:41929"/>
    </physiologicalReaction>
</comment>
<keyword evidence="53" id="KW-1185">Reference proteome</keyword>
<comment type="catalytic activity">
    <reaction evidence="13">
        <text>a (3R)-hydroxyacyl-[ACP] = a (2E)-enoyl-[ACP] + H2O</text>
        <dbReference type="Rhea" id="RHEA:13097"/>
        <dbReference type="Rhea" id="RHEA-COMP:9925"/>
        <dbReference type="Rhea" id="RHEA-COMP:9945"/>
        <dbReference type="ChEBI" id="CHEBI:15377"/>
        <dbReference type="ChEBI" id="CHEBI:78784"/>
        <dbReference type="ChEBI" id="CHEBI:78827"/>
        <dbReference type="EC" id="4.2.1.59"/>
    </reaction>
    <physiologicalReaction direction="left-to-right" evidence="13">
        <dbReference type="Rhea" id="RHEA:13098"/>
    </physiologicalReaction>
</comment>
<dbReference type="SMART" id="SM00822">
    <property type="entry name" value="PKS_KR"/>
    <property type="match status" value="1"/>
</dbReference>
<dbReference type="Pfam" id="PF08659">
    <property type="entry name" value="KR"/>
    <property type="match status" value="1"/>
</dbReference>
<name>A0A9R1U370_9HYME</name>
<proteinExistence type="predicted"/>
<evidence type="ECO:0000256" key="24">
    <source>
        <dbReference type="ARBA" id="ARBA00047500"/>
    </source>
</evidence>
<keyword evidence="7" id="KW-0007">Acetylation</keyword>
<feature type="active site" description="Proton acceptor; for dehydratase activity" evidence="49">
    <location>
        <position position="900"/>
    </location>
</feature>
<comment type="catalytic activity">
    <reaction evidence="41">
        <text>decanoyl-[ACP] + malonyl-[ACP] + H(+) = 3-oxododecanoyl-[ACP] + holo-[ACP] + CO2</text>
        <dbReference type="Rhea" id="RHEA:41868"/>
        <dbReference type="Rhea" id="RHEA-COMP:9623"/>
        <dbReference type="Rhea" id="RHEA-COMP:9640"/>
        <dbReference type="Rhea" id="RHEA-COMP:9641"/>
        <dbReference type="Rhea" id="RHEA-COMP:9685"/>
        <dbReference type="ChEBI" id="CHEBI:15378"/>
        <dbReference type="ChEBI" id="CHEBI:16526"/>
        <dbReference type="ChEBI" id="CHEBI:64479"/>
        <dbReference type="ChEBI" id="CHEBI:78449"/>
        <dbReference type="ChEBI" id="CHEBI:78468"/>
        <dbReference type="ChEBI" id="CHEBI:78469"/>
    </reaction>
    <physiologicalReaction direction="left-to-right" evidence="41">
        <dbReference type="Rhea" id="RHEA:41869"/>
    </physiologicalReaction>
</comment>
<dbReference type="InterPro" id="IPR020843">
    <property type="entry name" value="ER"/>
</dbReference>
<comment type="catalytic activity">
    <reaction evidence="48">
        <text>octanoyl-[ACP] + malonyl-[ACP] + H(+) = 3-oxodecanoyl-[ACP] + holo-[ACP] + CO2</text>
        <dbReference type="Rhea" id="RHEA:41852"/>
        <dbReference type="Rhea" id="RHEA-COMP:9623"/>
        <dbReference type="Rhea" id="RHEA-COMP:9636"/>
        <dbReference type="Rhea" id="RHEA-COMP:9637"/>
        <dbReference type="Rhea" id="RHEA-COMP:9685"/>
        <dbReference type="ChEBI" id="CHEBI:15378"/>
        <dbReference type="ChEBI" id="CHEBI:16526"/>
        <dbReference type="ChEBI" id="CHEBI:64479"/>
        <dbReference type="ChEBI" id="CHEBI:78449"/>
        <dbReference type="ChEBI" id="CHEBI:78463"/>
        <dbReference type="ChEBI" id="CHEBI:78464"/>
    </reaction>
    <physiologicalReaction direction="left-to-right" evidence="48">
        <dbReference type="Rhea" id="RHEA:41853"/>
    </physiologicalReaction>
</comment>
<dbReference type="InterPro" id="IPR009081">
    <property type="entry name" value="PP-bd_ACP"/>
</dbReference>